<protein>
    <recommendedName>
        <fullName evidence="8">Protein-serine/threonine kinase</fullName>
        <ecNumber evidence="8">2.7.11.-</ecNumber>
    </recommendedName>
</protein>
<dbReference type="Gene3D" id="1.20.140.20">
    <property type="entry name" value="Alpha-ketoacid/pyruvate dehydrogenase kinase, N-terminal domain"/>
    <property type="match status" value="1"/>
</dbReference>
<evidence type="ECO:0000259" key="9">
    <source>
        <dbReference type="Pfam" id="PF10436"/>
    </source>
</evidence>
<evidence type="ECO:0000313" key="10">
    <source>
        <dbReference type="EMBL" id="KAG9319315.1"/>
    </source>
</evidence>
<dbReference type="GO" id="GO:0010906">
    <property type="term" value="P:regulation of glucose metabolic process"/>
    <property type="evidence" value="ECO:0007669"/>
    <property type="project" value="TreeGrafter"/>
</dbReference>
<comment type="similarity">
    <text evidence="1 8">Belongs to the PDK/BCKDK protein kinase family.</text>
</comment>
<feature type="domain" description="Branched-chain alpha-ketoacid dehydrogenase kinase/Pyruvate dehydrogenase kinase N-terminal" evidence="9">
    <location>
        <begin position="26"/>
        <end position="197"/>
    </location>
</feature>
<dbReference type="SUPFAM" id="SSF69012">
    <property type="entry name" value="alpha-ketoacid dehydrogenase kinase, N-terminal domain"/>
    <property type="match status" value="1"/>
</dbReference>
<dbReference type="PANTHER" id="PTHR11947">
    <property type="entry name" value="PYRUVATE DEHYDROGENASE KINASE"/>
    <property type="match status" value="1"/>
</dbReference>
<dbReference type="SUPFAM" id="SSF55874">
    <property type="entry name" value="ATPase domain of HSP90 chaperone/DNA topoisomerase II/histidine kinase"/>
    <property type="match status" value="1"/>
</dbReference>
<evidence type="ECO:0000256" key="5">
    <source>
        <dbReference type="ARBA" id="ARBA00022840"/>
    </source>
</evidence>
<dbReference type="EC" id="2.7.11.-" evidence="8"/>
<reference evidence="10" key="1">
    <citation type="submission" date="2021-07" db="EMBL/GenBank/DDBJ databases">
        <title>Draft genome of Mortierella alpina, strain LL118, isolated from an aspen leaf litter sample.</title>
        <authorList>
            <person name="Yang S."/>
            <person name="Vinatzer B.A."/>
        </authorList>
    </citation>
    <scope>NUCLEOTIDE SEQUENCE</scope>
    <source>
        <strain evidence="10">LL118</strain>
    </source>
</reference>
<evidence type="ECO:0000256" key="7">
    <source>
        <dbReference type="ARBA" id="ARBA00048201"/>
    </source>
</evidence>
<dbReference type="InterPro" id="IPR018955">
    <property type="entry name" value="BCDHK/PDK_N"/>
</dbReference>
<dbReference type="Gene3D" id="3.30.565.10">
    <property type="entry name" value="Histidine kinase-like ATPase, C-terminal domain"/>
    <property type="match status" value="1"/>
</dbReference>
<gene>
    <name evidence="10" type="ORF">KVV02_008851</name>
</gene>
<keyword evidence="5 8" id="KW-0067">ATP-binding</keyword>
<dbReference type="Proteomes" id="UP000717515">
    <property type="component" value="Unassembled WGS sequence"/>
</dbReference>
<proteinExistence type="inferred from homology"/>
<comment type="catalytic activity">
    <reaction evidence="7">
        <text>L-seryl-[pyruvate dehydrogenase E1 alpha subunit] + ATP = O-phospho-L-seryl-[pyruvate dehydrogenase E1 alpha subunit] + ADP + H(+)</text>
        <dbReference type="Rhea" id="RHEA:23052"/>
        <dbReference type="Rhea" id="RHEA-COMP:13689"/>
        <dbReference type="Rhea" id="RHEA-COMP:13690"/>
        <dbReference type="ChEBI" id="CHEBI:15378"/>
        <dbReference type="ChEBI" id="CHEBI:29999"/>
        <dbReference type="ChEBI" id="CHEBI:30616"/>
        <dbReference type="ChEBI" id="CHEBI:83421"/>
        <dbReference type="ChEBI" id="CHEBI:456216"/>
        <dbReference type="EC" id="2.7.11.2"/>
    </reaction>
</comment>
<dbReference type="InterPro" id="IPR039028">
    <property type="entry name" value="BCKD/PDK"/>
</dbReference>
<dbReference type="AlphaFoldDB" id="A0A9P8CYL7"/>
<evidence type="ECO:0000256" key="2">
    <source>
        <dbReference type="ARBA" id="ARBA00022679"/>
    </source>
</evidence>
<name>A0A9P8CYL7_MORAP</name>
<accession>A0A9P8CYL7</accession>
<dbReference type="InterPro" id="IPR036890">
    <property type="entry name" value="HATPase_C_sf"/>
</dbReference>
<dbReference type="Pfam" id="PF10436">
    <property type="entry name" value="BCDHK_Adom3"/>
    <property type="match status" value="1"/>
</dbReference>
<comment type="caution">
    <text evidence="10">The sequence shown here is derived from an EMBL/GenBank/DDBJ whole genome shotgun (WGS) entry which is preliminary data.</text>
</comment>
<dbReference type="GO" id="GO:0004740">
    <property type="term" value="F:pyruvate dehydrogenase (acetyl-transferring) kinase activity"/>
    <property type="evidence" value="ECO:0007669"/>
    <property type="project" value="UniProtKB-EC"/>
</dbReference>
<keyword evidence="4 8" id="KW-0418">Kinase</keyword>
<dbReference type="PANTHER" id="PTHR11947:SF3">
    <property type="entry name" value="[PYRUVATE DEHYDROGENASE (ACETYL-TRANSFERRING)] KINASE, MITOCHONDRIAL"/>
    <property type="match status" value="1"/>
</dbReference>
<dbReference type="InterPro" id="IPR036784">
    <property type="entry name" value="AK/P_DHK_N_sf"/>
</dbReference>
<evidence type="ECO:0000256" key="6">
    <source>
        <dbReference type="ARBA" id="ARBA00023128"/>
    </source>
</evidence>
<dbReference type="GO" id="GO:0005524">
    <property type="term" value="F:ATP binding"/>
    <property type="evidence" value="ECO:0007669"/>
    <property type="project" value="UniProtKB-UniRule"/>
</dbReference>
<keyword evidence="3 8" id="KW-0547">Nucleotide-binding</keyword>
<evidence type="ECO:0000256" key="1">
    <source>
        <dbReference type="ARBA" id="ARBA00006155"/>
    </source>
</evidence>
<evidence type="ECO:0000256" key="4">
    <source>
        <dbReference type="ARBA" id="ARBA00022777"/>
    </source>
</evidence>
<keyword evidence="6 8" id="KW-0496">Mitochondrion</keyword>
<comment type="subcellular location">
    <subcellularLocation>
        <location evidence="8">Mitochondrion matrix</location>
    </subcellularLocation>
</comment>
<dbReference type="EMBL" id="JAIFTL010000497">
    <property type="protein sequence ID" value="KAG9319315.1"/>
    <property type="molecule type" value="Genomic_DNA"/>
</dbReference>
<organism evidence="10 11">
    <name type="scientific">Mortierella alpina</name>
    <name type="common">Oleaginous fungus</name>
    <name type="synonym">Mortierella renispora</name>
    <dbReference type="NCBI Taxonomy" id="64518"/>
    <lineage>
        <taxon>Eukaryota</taxon>
        <taxon>Fungi</taxon>
        <taxon>Fungi incertae sedis</taxon>
        <taxon>Mucoromycota</taxon>
        <taxon>Mortierellomycotina</taxon>
        <taxon>Mortierellomycetes</taxon>
        <taxon>Mortierellales</taxon>
        <taxon>Mortierellaceae</taxon>
        <taxon>Mortierella</taxon>
    </lineage>
</organism>
<sequence>MNQTQAALHALPCDLVTKLCRSKVTRLSLKQMYTLGRHVLESKNQSALIIPAVFLHQELPIRLSHALKMLNTNLLPINMADMPTFQHITRSYLEDISMVTQMPKPSTPQQEEDFTALLRILEQRHKVKMPAIGQGFRELMATVHRRRVESSAGSDRSFWTMDPQVGGDIETFFNRFYTINLGTRLLIGEHLALHDRGLNLVQRVSPLGISKRAIADAQRVCSAHYGHRSLSPSVVIQTSNPDISTTYVDEFLHRNIFELLKNAMRATCETHLQDGRPVSTSLSSSSSAFVSTENIPTAARPKLPPVDLTLVDGGEDVTIKITDQGGGLALSEIEKVWSYAHSVNEANTGAAHLLFPQLGEMGGRVSKYAVSDGATTAGLMSGAKDYLDLPFNVTGHGLPLARLVARYFGGDLSLVSMEGYGTNAYLSLYRNDDHLENIPEMDEEMLAEIDVFVNELFDECVPKEQPAPAPEITGLDLDLGLEAGVISVPELRPAPVAQPCLPGLTLPTKPASNLPSSMTLELNVAGKLPRSTVSSAL</sequence>
<evidence type="ECO:0000256" key="8">
    <source>
        <dbReference type="RuleBase" id="RU366032"/>
    </source>
</evidence>
<dbReference type="GO" id="GO:0005759">
    <property type="term" value="C:mitochondrial matrix"/>
    <property type="evidence" value="ECO:0007669"/>
    <property type="project" value="UniProtKB-SubCell"/>
</dbReference>
<evidence type="ECO:0000313" key="11">
    <source>
        <dbReference type="Proteomes" id="UP000717515"/>
    </source>
</evidence>
<evidence type="ECO:0000256" key="3">
    <source>
        <dbReference type="ARBA" id="ARBA00022741"/>
    </source>
</evidence>
<keyword evidence="2 8" id="KW-0808">Transferase</keyword>